<protein>
    <submittedName>
        <fullName evidence="1">Uncharacterized protein</fullName>
    </submittedName>
</protein>
<evidence type="ECO:0000313" key="2">
    <source>
        <dbReference type="Proteomes" id="UP000799755"/>
    </source>
</evidence>
<accession>A0ACB6RHN8</accession>
<dbReference type="EMBL" id="MU003492">
    <property type="protein sequence ID" value="KAF2477845.1"/>
    <property type="molecule type" value="Genomic_DNA"/>
</dbReference>
<gene>
    <name evidence="1" type="ORF">BDR25DRAFT_275318</name>
</gene>
<evidence type="ECO:0000313" key="1">
    <source>
        <dbReference type="EMBL" id="KAF2477845.1"/>
    </source>
</evidence>
<name>A0ACB6RHN8_9PLEO</name>
<reference evidence="1" key="1">
    <citation type="journal article" date="2020" name="Stud. Mycol.">
        <title>101 Dothideomycetes genomes: a test case for predicting lifestyles and emergence of pathogens.</title>
        <authorList>
            <person name="Haridas S."/>
            <person name="Albert R."/>
            <person name="Binder M."/>
            <person name="Bloem J."/>
            <person name="Labutti K."/>
            <person name="Salamov A."/>
            <person name="Andreopoulos B."/>
            <person name="Baker S."/>
            <person name="Barry K."/>
            <person name="Bills G."/>
            <person name="Bluhm B."/>
            <person name="Cannon C."/>
            <person name="Castanera R."/>
            <person name="Culley D."/>
            <person name="Daum C."/>
            <person name="Ezra D."/>
            <person name="Gonzalez J."/>
            <person name="Henrissat B."/>
            <person name="Kuo A."/>
            <person name="Liang C."/>
            <person name="Lipzen A."/>
            <person name="Lutzoni F."/>
            <person name="Magnuson J."/>
            <person name="Mondo S."/>
            <person name="Nolan M."/>
            <person name="Ohm R."/>
            <person name="Pangilinan J."/>
            <person name="Park H.-J."/>
            <person name="Ramirez L."/>
            <person name="Alfaro M."/>
            <person name="Sun H."/>
            <person name="Tritt A."/>
            <person name="Yoshinaga Y."/>
            <person name="Zwiers L.-H."/>
            <person name="Turgeon B."/>
            <person name="Goodwin S."/>
            <person name="Spatafora J."/>
            <person name="Crous P."/>
            <person name="Grigoriev I."/>
        </authorList>
    </citation>
    <scope>NUCLEOTIDE SEQUENCE</scope>
    <source>
        <strain evidence="1">ATCC 200398</strain>
    </source>
</reference>
<sequence>MGPELSHASMLNGATPTANNSSSKSSTSISKKSSVDPNVLEVVFGSLLIKPWYPSFYPEGLVGRKAERLYVCQWCFKYSKELMGFLGHAKTCPLRSTAPPGEGIYSKDGYSLYEIDGEEHKLYAQNLSLFAKLFLDTKSVFYDVTTFLYYLLVAHTPSPSINLNLPDSDSLPQRQVVGFFSKEKMSWDNNNLACILVFPPWQKQGLGQILMGASYEMSKRERRLGGPEKPLSELGRLGYQHYWSATLARAILSFPSKKTLSVLDLRNETYIVPEDIIATLQTMEVMDHKKRGGADAMINKAKVRAWVEKHGVDVRAPVDPEGFIKLADEEEEVEE</sequence>
<comment type="caution">
    <text evidence="1">The sequence shown here is derived from an EMBL/GenBank/DDBJ whole genome shotgun (WGS) entry which is preliminary data.</text>
</comment>
<dbReference type="Proteomes" id="UP000799755">
    <property type="component" value="Unassembled WGS sequence"/>
</dbReference>
<keyword evidence="2" id="KW-1185">Reference proteome</keyword>
<organism evidence="1 2">
    <name type="scientific">Lindgomyces ingoldianus</name>
    <dbReference type="NCBI Taxonomy" id="673940"/>
    <lineage>
        <taxon>Eukaryota</taxon>
        <taxon>Fungi</taxon>
        <taxon>Dikarya</taxon>
        <taxon>Ascomycota</taxon>
        <taxon>Pezizomycotina</taxon>
        <taxon>Dothideomycetes</taxon>
        <taxon>Pleosporomycetidae</taxon>
        <taxon>Pleosporales</taxon>
        <taxon>Lindgomycetaceae</taxon>
        <taxon>Lindgomyces</taxon>
    </lineage>
</organism>
<proteinExistence type="predicted"/>